<dbReference type="PANTHER" id="PTHR47642">
    <property type="entry name" value="ATP-DEPENDENT DNA HELICASE"/>
    <property type="match status" value="1"/>
</dbReference>
<dbReference type="CDD" id="cd22755">
    <property type="entry name" value="OTU_CeDUB-like"/>
    <property type="match status" value="1"/>
</dbReference>
<dbReference type="CDD" id="cd18809">
    <property type="entry name" value="SF1_C_RecD"/>
    <property type="match status" value="1"/>
</dbReference>
<evidence type="ECO:0000313" key="3">
    <source>
        <dbReference type="EMBL" id="CAG2185969.1"/>
    </source>
</evidence>
<dbReference type="Gene3D" id="3.40.50.300">
    <property type="entry name" value="P-loop containing nucleotide triphosphate hydrolases"/>
    <property type="match status" value="2"/>
</dbReference>
<organism evidence="3 4">
    <name type="scientific">Mytilus edulis</name>
    <name type="common">Blue mussel</name>
    <dbReference type="NCBI Taxonomy" id="6550"/>
    <lineage>
        <taxon>Eukaryota</taxon>
        <taxon>Metazoa</taxon>
        <taxon>Spiralia</taxon>
        <taxon>Lophotrochozoa</taxon>
        <taxon>Mollusca</taxon>
        <taxon>Bivalvia</taxon>
        <taxon>Autobranchia</taxon>
        <taxon>Pteriomorphia</taxon>
        <taxon>Mytilida</taxon>
        <taxon>Mytiloidea</taxon>
        <taxon>Mytilidae</taxon>
        <taxon>Mytilinae</taxon>
        <taxon>Mytilus</taxon>
    </lineage>
</organism>
<dbReference type="InterPro" id="IPR005135">
    <property type="entry name" value="Endo/exonuclease/phosphatase"/>
</dbReference>
<dbReference type="InterPro" id="IPR027417">
    <property type="entry name" value="P-loop_NTPase"/>
</dbReference>
<dbReference type="Pfam" id="PF20209">
    <property type="entry name" value="DUF6570"/>
    <property type="match status" value="1"/>
</dbReference>
<evidence type="ECO:0000259" key="2">
    <source>
        <dbReference type="PROSITE" id="PS50802"/>
    </source>
</evidence>
<evidence type="ECO:0000313" key="4">
    <source>
        <dbReference type="Proteomes" id="UP000683360"/>
    </source>
</evidence>
<name>A0A8S3PRK8_MYTED</name>
<dbReference type="InterPro" id="IPR038765">
    <property type="entry name" value="Papain-like_cys_pep_sf"/>
</dbReference>
<dbReference type="Gene3D" id="3.90.70.80">
    <property type="match status" value="1"/>
</dbReference>
<evidence type="ECO:0000256" key="1">
    <source>
        <dbReference type="SAM" id="MobiDB-lite"/>
    </source>
</evidence>
<dbReference type="SUPFAM" id="SSF52540">
    <property type="entry name" value="P-loop containing nucleoside triphosphate hydrolases"/>
    <property type="match status" value="2"/>
</dbReference>
<dbReference type="Pfam" id="PF02338">
    <property type="entry name" value="OTU"/>
    <property type="match status" value="1"/>
</dbReference>
<accession>A0A8S3PRK8</accession>
<dbReference type="Proteomes" id="UP000683360">
    <property type="component" value="Unassembled WGS sequence"/>
</dbReference>
<protein>
    <recommendedName>
        <fullName evidence="2">OTU domain-containing protein</fullName>
    </recommendedName>
</protein>
<dbReference type="Pfam" id="PF03372">
    <property type="entry name" value="Exo_endo_phos"/>
    <property type="match status" value="1"/>
</dbReference>
<dbReference type="SUPFAM" id="SSF54001">
    <property type="entry name" value="Cysteine proteinases"/>
    <property type="match status" value="2"/>
</dbReference>
<reference evidence="3" key="1">
    <citation type="submission" date="2021-03" db="EMBL/GenBank/DDBJ databases">
        <authorList>
            <person name="Bekaert M."/>
        </authorList>
    </citation>
    <scope>NUCLEOTIDE SEQUENCE</scope>
</reference>
<dbReference type="EMBL" id="CAJPWZ010000111">
    <property type="protein sequence ID" value="CAG2185969.1"/>
    <property type="molecule type" value="Genomic_DNA"/>
</dbReference>
<feature type="region of interest" description="Disordered" evidence="1">
    <location>
        <begin position="1278"/>
        <end position="1307"/>
    </location>
</feature>
<dbReference type="InterPro" id="IPR046700">
    <property type="entry name" value="DUF6570"/>
</dbReference>
<gene>
    <name evidence="3" type="ORF">MEDL_1530</name>
</gene>
<dbReference type="PROSITE" id="PS50802">
    <property type="entry name" value="OTU"/>
    <property type="match status" value="1"/>
</dbReference>
<dbReference type="Gene3D" id="3.90.70.120">
    <property type="match status" value="1"/>
</dbReference>
<feature type="region of interest" description="Disordered" evidence="1">
    <location>
        <begin position="1179"/>
        <end position="1199"/>
    </location>
</feature>
<feature type="domain" description="OTU" evidence="2">
    <location>
        <begin position="376"/>
        <end position="508"/>
    </location>
</feature>
<dbReference type="InterPro" id="IPR003323">
    <property type="entry name" value="OTU_dom"/>
</dbReference>
<keyword evidence="4" id="KW-1185">Reference proteome</keyword>
<dbReference type="InterPro" id="IPR036691">
    <property type="entry name" value="Endo/exonu/phosph_ase_sf"/>
</dbReference>
<dbReference type="OrthoDB" id="416437at2759"/>
<comment type="caution">
    <text evidence="3">The sequence shown here is derived from an EMBL/GenBank/DDBJ whole genome shotgun (WGS) entry which is preliminary data.</text>
</comment>
<dbReference type="PANTHER" id="PTHR47642:SF5">
    <property type="entry name" value="ATP-DEPENDENT DNA HELICASE"/>
    <property type="match status" value="1"/>
</dbReference>
<dbReference type="GO" id="GO:0003824">
    <property type="term" value="F:catalytic activity"/>
    <property type="evidence" value="ECO:0007669"/>
    <property type="project" value="InterPro"/>
</dbReference>
<sequence length="2139" mass="246411">MDFNDFLEFEQDDNLLKLNSQRNKRTIPENSIEARRSLFDNWVVQGSFHQGDIRFGINSGKQCVANCLSALAHSKFKDLNDWNQIYLDNVLIDGNKIYSRIHGDNIHLLVSDLPDMIDMSGMLLKISRKESITAVVDTSGTIDFSEFGNSLPLDQALQESLIDYDACFICAYDTTFLALKHNQDLLLFDSHARNKLGLKDSDGKSLLLKLSNLDHLYQYCCNMMAGASQNQWFEVTGVSICIFGQEPKIKTNDELSGNHKPLITSEFRLSEILETVNKDEIPKSQENITQISNISPEILQLNICSNDIENVNEVHINEVINDDESDIEILSTAECFYDFIPLNTLLKRKLCKFVNIPSKKISKQNSTNFYNIGQPTACKTITGDGNCLFRAISYSLSNRQEYFGDIRRAIVDHLLRNAEVFKSFLQPRFKTVEEHIQTLRMEENNVWGTELEIVACADLLKTDIYTFFNGTWIKYSSSQINSNNCVNDQAIYLQHNGDINHYEVVTAVKQKTISPNGLQSRQEHEYDISRKSEVSTKKMKIDENQMNDSLNNTESKVLKNEKERIRYMTDDKFRARKIDTSKRKYQENEGIRSKKICSGIKKYEENETYRENLIQAGIQKYEEDEDYRNILIQAGIEKYKEDNEYREKLKQASIHKYKANEKHKEHVKQESIHKYKTDEKHKEHVIQESIHKYKTDEKHKKESKTDENKKKHKYKTDEKHKEHVKQESIHKYKTDEKHKEHVKQESIHKYKTDEKHKEHVKQESIHKYKTDEKHKEHVKQESIHKYKTDEKHKEHVKQASIHKYANDDAHRIKIKQQTSVRRENLQVENKQINEVIRKFKVEVNKGPECVCACCLRLFFEKQVQICKKENYDNSIFDLVTTDKYQHKCTDDCKTNCAFEGTCRTSLWICYTCHRKMLKGKIPADSFSNSLLLEDVPVELKQLNSIEQQLIAQNIPFMKIMALPKGGQKGVHGPVVCVPSDLKKVTSILPRSEDESLLLKVKLKRKLSYKGYDKYQFVRPNHLEQALLYLKDQNIWYKDVAINKEWLNPIPELNDDQVVDDESESDDTELVRENIKEEEKIKTTSSTTGNEREIESEPASYIDDRLRGVQLDTCLQPADIGQEALDLCFDQVFNIAPAENNSPLSVLQESGIEAKTFPVHFPTGKNTFDEIRDEKLTIGRPPSTKTFISEPSKPDKDTKKDEKVAKEILSGLWKVIKEHENENLDVSEIFNKSGLTQESFEKEVSAQEAVFRVTGLRLRECSRKVEFIPVGENPCRMSIPLKDLEKQQSYKSSNRKRSNNDSEDENDDENKIWMNNIVDRYKGRPHIAMFIKMCLASFGSEYSVLLESQLPQKINEETTFKLDGNLGHIRKRTRTSPAVIKYPRFSQETSPEKYFQSILQLFLPYRHDEQLKPPLFNTYENFFTCGRVKFTGDNTLTSVKEVVIKNMADFVKTGQELEDAENQLHETDPKEDAWCELCPESELNRRECIDEGKVTSVIEEDLSEATIPDLNNAKSSSSVGTNLLSVSLTKNEIIPRLRSLNVKQRRILYKVRDWCIQKANGKIPKPLHVFITGGAGTGKSHLIKCIQYEATRVLAQTSDNPDDLTLPPVRTKRVDKLYVNDPSNPSNHLWNDLFEIAELDEIMRQREDSLFAELLNRLRVKQKNENLTSFDMETLIRCLGDGHDEALHIYSTNAEVDTFNKEMILKLCSEPKLIEAEDYEKNKTSGKLTLKKVHCTKSDVCLPISILLAEGARVMLIKNEDTSDGLVNGVMGTVISIKDYSVNSLPSAIFVFFDNERVGKNAKLQKIICGKRCVGLKPSSEDIPLSTCVRKQFPLKLAWACTIHKVQGLTVEECVVDLNKCFTYGQAYVALSRVTSKSGLHIKSIETEKLDKKIFCDPDIVKGVAEMTRFLPEVEDEREEQKDIVQIMYHNIQGLQAHAEDLKQNPDFIDVDFICLTETWANQEFACFEMIGYDGFHLPRSQAFENDNSYYSSLKEMQHGGVCVFYKHSSETELCNLASNLECIIFKIKTENILVATIYRTQKYNVGKFLENLETLICKMQELSEKIVIIGDFNQDILKGFYTVLNFMQSKGFNQLVNSPTTEGGTLIDHVYVRGCPDISVAIMPTYYSYHEALRIVLKS</sequence>
<dbReference type="Gene3D" id="3.60.10.10">
    <property type="entry name" value="Endonuclease/exonuclease/phosphatase"/>
    <property type="match status" value="1"/>
</dbReference>
<dbReference type="Gene3D" id="2.30.30.940">
    <property type="match status" value="1"/>
</dbReference>
<dbReference type="SUPFAM" id="SSF56219">
    <property type="entry name" value="DNase I-like"/>
    <property type="match status" value="1"/>
</dbReference>
<proteinExistence type="predicted"/>
<feature type="region of interest" description="Disordered" evidence="1">
    <location>
        <begin position="677"/>
        <end position="727"/>
    </location>
</feature>
<dbReference type="InterPro" id="IPR051055">
    <property type="entry name" value="PIF1_helicase"/>
</dbReference>